<proteinExistence type="predicted"/>
<organism evidence="1 2">
    <name type="scientific">Streptomyces xiangluensis</name>
    <dbReference type="NCBI Taxonomy" id="2665720"/>
    <lineage>
        <taxon>Bacteria</taxon>
        <taxon>Bacillati</taxon>
        <taxon>Actinomycetota</taxon>
        <taxon>Actinomycetes</taxon>
        <taxon>Kitasatosporales</taxon>
        <taxon>Streptomycetaceae</taxon>
        <taxon>Streptomyces</taxon>
    </lineage>
</organism>
<reference evidence="2" key="1">
    <citation type="journal article" date="2019" name="Int. J. Syst. Evol. Microbiol.">
        <title>The Global Catalogue of Microorganisms (GCM) 10K type strain sequencing project: providing services to taxonomists for standard genome sequencing and annotation.</title>
        <authorList>
            <consortium name="The Broad Institute Genomics Platform"/>
            <consortium name="The Broad Institute Genome Sequencing Center for Infectious Disease"/>
            <person name="Wu L."/>
            <person name="Ma J."/>
        </authorList>
    </citation>
    <scope>NUCLEOTIDE SEQUENCE [LARGE SCALE GENOMIC DNA]</scope>
    <source>
        <strain evidence="2">DT43</strain>
    </source>
</reference>
<sequence length="58" mass="6089">MIRRTLHSRLRAAAGLLAFGLVCAALVVLPGTSPASAQPVVGPALFDDFNYTGYTDLL</sequence>
<dbReference type="EMBL" id="JBHSFG010000047">
    <property type="protein sequence ID" value="MFC4468000.1"/>
    <property type="molecule type" value="Genomic_DNA"/>
</dbReference>
<evidence type="ECO:0000313" key="2">
    <source>
        <dbReference type="Proteomes" id="UP001596012"/>
    </source>
</evidence>
<accession>A0ABV8YTZ5</accession>
<evidence type="ECO:0000313" key="1">
    <source>
        <dbReference type="EMBL" id="MFC4468000.1"/>
    </source>
</evidence>
<name>A0ABV8YTZ5_9ACTN</name>
<gene>
    <name evidence="1" type="ORF">ACFPH6_26290</name>
</gene>
<dbReference type="RefSeq" id="WP_386345657.1">
    <property type="nucleotide sequence ID" value="NZ_JBHSFG010000047.1"/>
</dbReference>
<protein>
    <submittedName>
        <fullName evidence="1">Uncharacterized protein</fullName>
    </submittedName>
</protein>
<keyword evidence="2" id="KW-1185">Reference proteome</keyword>
<dbReference type="Proteomes" id="UP001596012">
    <property type="component" value="Unassembled WGS sequence"/>
</dbReference>
<comment type="caution">
    <text evidence="1">The sequence shown here is derived from an EMBL/GenBank/DDBJ whole genome shotgun (WGS) entry which is preliminary data.</text>
</comment>